<evidence type="ECO:0000256" key="1">
    <source>
        <dbReference type="ARBA" id="ARBA00000111"/>
    </source>
</evidence>
<evidence type="ECO:0000256" key="19">
    <source>
        <dbReference type="PIRSR" id="PIRSR603187-1"/>
    </source>
</evidence>
<evidence type="ECO:0000256" key="16">
    <source>
        <dbReference type="ARBA" id="ARBA00023136"/>
    </source>
</evidence>
<evidence type="ECO:0000256" key="15">
    <source>
        <dbReference type="ARBA" id="ARBA00023098"/>
    </source>
</evidence>
<protein>
    <recommendedName>
        <fullName evidence="18">Phosphatidylcholine 1-acylhydrolase</fullName>
        <ecNumber evidence="6">3.1.1.32</ecNumber>
        <ecNumber evidence="7">3.1.1.4</ecNumber>
    </recommendedName>
</protein>
<evidence type="ECO:0000256" key="20">
    <source>
        <dbReference type="PIRSR" id="PIRSR603187-2"/>
    </source>
</evidence>
<dbReference type="InterPro" id="IPR036541">
    <property type="entry name" value="PLipase_A1_sf"/>
</dbReference>
<evidence type="ECO:0000256" key="9">
    <source>
        <dbReference type="ARBA" id="ARBA00022692"/>
    </source>
</evidence>
<feature type="active site" description="Nucleophile" evidence="19">
    <location>
        <position position="155"/>
    </location>
</feature>
<reference evidence="21" key="1">
    <citation type="submission" date="2019-11" db="EMBL/GenBank/DDBJ databases">
        <authorList>
            <person name="Kojima H."/>
        </authorList>
    </citation>
    <scope>NUCLEOTIDE SEQUENCE</scope>
    <source>
        <strain evidence="21">H1576</strain>
    </source>
</reference>
<name>A0A975GCB7_9BACT</name>
<dbReference type="GO" id="GO:0016042">
    <property type="term" value="P:lipid catabolic process"/>
    <property type="evidence" value="ECO:0007669"/>
    <property type="project" value="UniProtKB-KW"/>
</dbReference>
<accession>A0A975GCB7</accession>
<keyword evidence="16" id="KW-0472">Membrane</keyword>
<dbReference type="Gene3D" id="2.40.230.10">
    <property type="entry name" value="Phospholipase A1"/>
    <property type="match status" value="1"/>
</dbReference>
<reference evidence="21" key="2">
    <citation type="submission" date="2021-04" db="EMBL/GenBank/DDBJ databases">
        <title>Isolation and characterization of a novel species of the genus Sulfurimonas.</title>
        <authorList>
            <person name="Fukui M."/>
        </authorList>
    </citation>
    <scope>NUCLEOTIDE SEQUENCE</scope>
    <source>
        <strain evidence="21">H1576</strain>
    </source>
</reference>
<keyword evidence="10 20" id="KW-0479">Metal-binding</keyword>
<dbReference type="GO" id="GO:0046872">
    <property type="term" value="F:metal ion binding"/>
    <property type="evidence" value="ECO:0007669"/>
    <property type="project" value="UniProtKB-KW"/>
</dbReference>
<dbReference type="Pfam" id="PF02253">
    <property type="entry name" value="PLA1"/>
    <property type="match status" value="1"/>
</dbReference>
<keyword evidence="11" id="KW-0732">Signal</keyword>
<keyword evidence="17" id="KW-0998">Cell outer membrane</keyword>
<evidence type="ECO:0000256" key="10">
    <source>
        <dbReference type="ARBA" id="ARBA00022723"/>
    </source>
</evidence>
<evidence type="ECO:0000256" key="11">
    <source>
        <dbReference type="ARBA" id="ARBA00022729"/>
    </source>
</evidence>
<keyword evidence="15" id="KW-0443">Lipid metabolism</keyword>
<comment type="subcellular location">
    <subcellularLocation>
        <location evidence="3">Cell outer membrane</location>
        <topology evidence="3">Multi-pass membrane protein</topology>
    </subcellularLocation>
</comment>
<organism evidence="21 22">
    <name type="scientific">Sulfurimonas aquatica</name>
    <dbReference type="NCBI Taxonomy" id="2672570"/>
    <lineage>
        <taxon>Bacteria</taxon>
        <taxon>Pseudomonadati</taxon>
        <taxon>Campylobacterota</taxon>
        <taxon>Epsilonproteobacteria</taxon>
        <taxon>Campylobacterales</taxon>
        <taxon>Sulfurimonadaceae</taxon>
        <taxon>Sulfurimonas</taxon>
    </lineage>
</organism>
<keyword evidence="12" id="KW-0378">Hydrolase</keyword>
<dbReference type="EMBL" id="CP046072">
    <property type="protein sequence ID" value="QSZ41556.1"/>
    <property type="molecule type" value="Genomic_DNA"/>
</dbReference>
<evidence type="ECO:0000256" key="3">
    <source>
        <dbReference type="ARBA" id="ARBA00004571"/>
    </source>
</evidence>
<dbReference type="KEGG" id="saqt:GJV85_05365"/>
<evidence type="ECO:0000256" key="5">
    <source>
        <dbReference type="ARBA" id="ARBA00011702"/>
    </source>
</evidence>
<keyword evidence="22" id="KW-1185">Reference proteome</keyword>
<comment type="catalytic activity">
    <reaction evidence="1">
        <text>a 1,2-diacyl-sn-glycero-3-phosphocholine + H2O = a 2-acyl-sn-glycero-3-phosphocholine + a fatty acid + H(+)</text>
        <dbReference type="Rhea" id="RHEA:18689"/>
        <dbReference type="ChEBI" id="CHEBI:15377"/>
        <dbReference type="ChEBI" id="CHEBI:15378"/>
        <dbReference type="ChEBI" id="CHEBI:28868"/>
        <dbReference type="ChEBI" id="CHEBI:57643"/>
        <dbReference type="ChEBI" id="CHEBI:57875"/>
        <dbReference type="EC" id="3.1.1.32"/>
    </reaction>
</comment>
<comment type="cofactor">
    <cofactor evidence="20">
        <name>Ca(2+)</name>
        <dbReference type="ChEBI" id="CHEBI:29108"/>
    </cofactor>
    <text evidence="20">Binds 1 Ca(2+) ion per monomer.</text>
</comment>
<keyword evidence="14" id="KW-0442">Lipid degradation</keyword>
<comment type="catalytic activity">
    <reaction evidence="2">
        <text>a 1,2-diacyl-sn-glycero-3-phosphocholine + H2O = a 1-acyl-sn-glycero-3-phosphocholine + a fatty acid + H(+)</text>
        <dbReference type="Rhea" id="RHEA:15801"/>
        <dbReference type="ChEBI" id="CHEBI:15377"/>
        <dbReference type="ChEBI" id="CHEBI:15378"/>
        <dbReference type="ChEBI" id="CHEBI:28868"/>
        <dbReference type="ChEBI" id="CHEBI:57643"/>
        <dbReference type="ChEBI" id="CHEBI:58168"/>
        <dbReference type="EC" id="3.1.1.4"/>
    </reaction>
</comment>
<evidence type="ECO:0000313" key="21">
    <source>
        <dbReference type="EMBL" id="QSZ41556.1"/>
    </source>
</evidence>
<sequence length="296" mass="34719">MKLIIAFFLTLSLYAAEMQNDKNLDLDVLKPKHDRAKVAMNNWLDGNFGLKPYKTNYILPYGIQENKYDSFTSDDYINVEAELQVSFKLQVAKDFFNLDERYFFSYTHRAFWQIYTESSPFRETNYSPEVFVVIPINDESIFKLRSVQLAYAHTSNGQGESHDKTLYTYHYQDPLNQSRSLNMLYAKLTFQHDTLVTDLEVIHRMKENIENDDNPSILYYIGFAELKLNYFLGDHMMTLKGRLSPYSEKGSVEYTHSYPAINDTYFYLKVFSGYGESLIDYDKHISKASFGFSFSR</sequence>
<keyword evidence="9" id="KW-0812">Transmembrane</keyword>
<evidence type="ECO:0000256" key="17">
    <source>
        <dbReference type="ARBA" id="ARBA00023237"/>
    </source>
</evidence>
<feature type="binding site" description="in dimeric form" evidence="20">
    <location>
        <position position="178"/>
    </location>
    <ligand>
        <name>Ca(2+)</name>
        <dbReference type="ChEBI" id="CHEBI:29108"/>
        <label>1</label>
    </ligand>
</feature>
<dbReference type="InterPro" id="IPR003187">
    <property type="entry name" value="PLipase_A1"/>
</dbReference>
<comment type="similarity">
    <text evidence="4">Belongs to the phospholipase A1 family.</text>
</comment>
<feature type="active site" description="Proton acceptor" evidence="19">
    <location>
        <position position="153"/>
    </location>
</feature>
<dbReference type="GO" id="GO:0009279">
    <property type="term" value="C:cell outer membrane"/>
    <property type="evidence" value="ECO:0007669"/>
    <property type="project" value="UniProtKB-SubCell"/>
</dbReference>
<evidence type="ECO:0000256" key="6">
    <source>
        <dbReference type="ARBA" id="ARBA00013179"/>
    </source>
</evidence>
<evidence type="ECO:0000256" key="4">
    <source>
        <dbReference type="ARBA" id="ARBA00010525"/>
    </source>
</evidence>
<keyword evidence="8" id="KW-1134">Transmembrane beta strand</keyword>
<evidence type="ECO:0000256" key="12">
    <source>
        <dbReference type="ARBA" id="ARBA00022801"/>
    </source>
</evidence>
<evidence type="ECO:0000256" key="2">
    <source>
        <dbReference type="ARBA" id="ARBA00001604"/>
    </source>
</evidence>
<dbReference type="PRINTS" id="PR01486">
    <property type="entry name" value="PHPHLIPASEA1"/>
</dbReference>
<dbReference type="AlphaFoldDB" id="A0A975GCB7"/>
<dbReference type="PANTHER" id="PTHR40457:SF1">
    <property type="entry name" value="PHOSPHOLIPASE A1"/>
    <property type="match status" value="1"/>
</dbReference>
<dbReference type="EC" id="3.1.1.4" evidence="7"/>
<evidence type="ECO:0000256" key="8">
    <source>
        <dbReference type="ARBA" id="ARBA00022452"/>
    </source>
</evidence>
<evidence type="ECO:0000256" key="14">
    <source>
        <dbReference type="ARBA" id="ARBA00022963"/>
    </source>
</evidence>
<keyword evidence="13 20" id="KW-0106">Calcium</keyword>
<evidence type="ECO:0000256" key="13">
    <source>
        <dbReference type="ARBA" id="ARBA00022837"/>
    </source>
</evidence>
<dbReference type="PANTHER" id="PTHR40457">
    <property type="entry name" value="PHOSPHOLIPASE A1"/>
    <property type="match status" value="1"/>
</dbReference>
<dbReference type="Proteomes" id="UP000671852">
    <property type="component" value="Chromosome"/>
</dbReference>
<dbReference type="GO" id="GO:0004623">
    <property type="term" value="F:phospholipase A2 activity"/>
    <property type="evidence" value="ECO:0007669"/>
    <property type="project" value="UniProtKB-EC"/>
</dbReference>
<comment type="subunit">
    <text evidence="5">Homodimer; dimerization is reversible, and the dimeric form is the active one.</text>
</comment>
<dbReference type="EC" id="3.1.1.32" evidence="6"/>
<dbReference type="SUPFAM" id="SSF56931">
    <property type="entry name" value="Outer membrane phospholipase A (OMPLA)"/>
    <property type="match status" value="1"/>
</dbReference>
<evidence type="ECO:0000256" key="18">
    <source>
        <dbReference type="ARBA" id="ARBA00032375"/>
    </source>
</evidence>
<evidence type="ECO:0000313" key="22">
    <source>
        <dbReference type="Proteomes" id="UP000671852"/>
    </source>
</evidence>
<gene>
    <name evidence="21" type="ORF">GJV85_05365</name>
</gene>
<dbReference type="RefSeq" id="WP_207562838.1">
    <property type="nucleotide sequence ID" value="NZ_CP046072.1"/>
</dbReference>
<proteinExistence type="inferred from homology"/>
<dbReference type="GO" id="GO:0008970">
    <property type="term" value="F:phospholipase A1 activity"/>
    <property type="evidence" value="ECO:0007669"/>
    <property type="project" value="UniProtKB-EC"/>
</dbReference>
<feature type="binding site" description="in dimeric form" evidence="20">
    <location>
        <position position="213"/>
    </location>
    <ligand>
        <name>Ca(2+)</name>
        <dbReference type="ChEBI" id="CHEBI:29108"/>
        <label>1</label>
    </ligand>
</feature>
<evidence type="ECO:0000256" key="7">
    <source>
        <dbReference type="ARBA" id="ARBA00013278"/>
    </source>
</evidence>
<feature type="binding site" description="in dimeric form" evidence="20">
    <location>
        <position position="118"/>
    </location>
    <ligand>
        <name>Ca(2+)</name>
        <dbReference type="ChEBI" id="CHEBI:29108"/>
        <label>1</label>
    </ligand>
</feature>